<dbReference type="SUPFAM" id="SSF49313">
    <property type="entry name" value="Cadherin-like"/>
    <property type="match status" value="2"/>
</dbReference>
<dbReference type="Gene3D" id="2.60.40.60">
    <property type="entry name" value="Cadherins"/>
    <property type="match status" value="2"/>
</dbReference>
<dbReference type="InterPro" id="IPR050174">
    <property type="entry name" value="Protocadherin/Cadherin-CA"/>
</dbReference>
<feature type="signal peptide" evidence="13">
    <location>
        <begin position="1"/>
        <end position="28"/>
    </location>
</feature>
<sequence>MHLLSRRSSVWISLLVVLLDCYWEAVSGQLSYSVSEEVNLGTVVGNIAKDLNINVQDLESRMFQIVAGSKRKYLEVNLKTGVLYVNERIDREELCGDEPKCPLSVEAVINNPLKLYRIEIIILDVNDNSPSFLNVNDNSPSFLSTSQIINITENTAAGAKFPLHPAHDADVGKNTVNSYKLSQNDHFSLATHKGESVTAELLLQKVLDREKQASPILLKRDTLWQRSGPKETTSSGSEPAPEKSGLRGE</sequence>
<dbReference type="GO" id="GO:0009653">
    <property type="term" value="P:anatomical structure morphogenesis"/>
    <property type="evidence" value="ECO:0007669"/>
    <property type="project" value="UniProtKB-ARBA"/>
</dbReference>
<evidence type="ECO:0000256" key="7">
    <source>
        <dbReference type="ARBA" id="ARBA00022889"/>
    </source>
</evidence>
<dbReference type="GO" id="GO:0005886">
    <property type="term" value="C:plasma membrane"/>
    <property type="evidence" value="ECO:0007669"/>
    <property type="project" value="UniProtKB-SubCell"/>
</dbReference>
<keyword evidence="2" id="KW-1003">Cell membrane</keyword>
<dbReference type="InterPro" id="IPR013164">
    <property type="entry name" value="Cadherin_N"/>
</dbReference>
<evidence type="ECO:0000259" key="14">
    <source>
        <dbReference type="PROSITE" id="PS50268"/>
    </source>
</evidence>
<keyword evidence="16" id="KW-1185">Reference proteome</keyword>
<dbReference type="CDD" id="cd11304">
    <property type="entry name" value="Cadherin_repeat"/>
    <property type="match status" value="2"/>
</dbReference>
<keyword evidence="8" id="KW-1133">Transmembrane helix</keyword>
<dbReference type="PANTHER" id="PTHR24028:SF287">
    <property type="entry name" value="CADHERIN-RELATED NEURONAL RECEPTOR VARIABLE 1-RELATED"/>
    <property type="match status" value="1"/>
</dbReference>
<keyword evidence="7" id="KW-0130">Cell adhesion</keyword>
<dbReference type="InterPro" id="IPR015919">
    <property type="entry name" value="Cadherin-like_sf"/>
</dbReference>
<dbReference type="PANTHER" id="PTHR24028">
    <property type="entry name" value="CADHERIN-87A"/>
    <property type="match status" value="1"/>
</dbReference>
<evidence type="ECO:0000256" key="8">
    <source>
        <dbReference type="ARBA" id="ARBA00022989"/>
    </source>
</evidence>
<comment type="subcellular location">
    <subcellularLocation>
        <location evidence="1">Cell membrane</location>
        <topology evidence="1">Single-pass type I membrane protein</topology>
    </subcellularLocation>
</comment>
<dbReference type="Proteomes" id="UP000694568">
    <property type="component" value="Unplaced"/>
</dbReference>
<dbReference type="PROSITE" id="PS50268">
    <property type="entry name" value="CADHERIN_2"/>
    <property type="match status" value="1"/>
</dbReference>
<evidence type="ECO:0000313" key="15">
    <source>
        <dbReference type="Ensembl" id="ENSSLUP00000010144.1"/>
    </source>
</evidence>
<keyword evidence="4 13" id="KW-0732">Signal</keyword>
<dbReference type="GeneTree" id="ENSGT00940000164173"/>
<feature type="region of interest" description="Disordered" evidence="12">
    <location>
        <begin position="218"/>
        <end position="249"/>
    </location>
</feature>
<evidence type="ECO:0000256" key="2">
    <source>
        <dbReference type="ARBA" id="ARBA00022475"/>
    </source>
</evidence>
<keyword evidence="5" id="KW-0677">Repeat</keyword>
<dbReference type="FunFam" id="2.60.40.60:FF:000006">
    <property type="entry name" value="Protocadherin alpha 2"/>
    <property type="match status" value="1"/>
</dbReference>
<feature type="compositionally biased region" description="Basic and acidic residues" evidence="12">
    <location>
        <begin position="240"/>
        <end position="249"/>
    </location>
</feature>
<proteinExistence type="predicted"/>
<dbReference type="Ensembl" id="ENSSLUT00000010468.1">
    <property type="protein sequence ID" value="ENSSLUP00000010144.1"/>
    <property type="gene ID" value="ENSSLUG00000004793.1"/>
</dbReference>
<dbReference type="GO" id="GO:0007156">
    <property type="term" value="P:homophilic cell adhesion via plasma membrane adhesion molecules"/>
    <property type="evidence" value="ECO:0007669"/>
    <property type="project" value="InterPro"/>
</dbReference>
<dbReference type="InterPro" id="IPR002126">
    <property type="entry name" value="Cadherin-like_dom"/>
</dbReference>
<dbReference type="InterPro" id="IPR020894">
    <property type="entry name" value="Cadherin_CS"/>
</dbReference>
<organism evidence="15 16">
    <name type="scientific">Sander lucioperca</name>
    <name type="common">Pike-perch</name>
    <name type="synonym">Perca lucioperca</name>
    <dbReference type="NCBI Taxonomy" id="283035"/>
    <lineage>
        <taxon>Eukaryota</taxon>
        <taxon>Metazoa</taxon>
        <taxon>Chordata</taxon>
        <taxon>Craniata</taxon>
        <taxon>Vertebrata</taxon>
        <taxon>Euteleostomi</taxon>
        <taxon>Actinopterygii</taxon>
        <taxon>Neopterygii</taxon>
        <taxon>Teleostei</taxon>
        <taxon>Neoteleostei</taxon>
        <taxon>Acanthomorphata</taxon>
        <taxon>Eupercaria</taxon>
        <taxon>Perciformes</taxon>
        <taxon>Percoidei</taxon>
        <taxon>Percidae</taxon>
        <taxon>Luciopercinae</taxon>
        <taxon>Sander</taxon>
    </lineage>
</organism>
<name>A0A8C9XF55_SANLU</name>
<feature type="domain" description="Cadherin" evidence="14">
    <location>
        <begin position="26"/>
        <end position="132"/>
    </location>
</feature>
<dbReference type="FunFam" id="2.60.40.60:FF:000007">
    <property type="entry name" value="Protocadherin alpha 2"/>
    <property type="match status" value="1"/>
</dbReference>
<keyword evidence="3" id="KW-0812">Transmembrane</keyword>
<evidence type="ECO:0000256" key="12">
    <source>
        <dbReference type="SAM" id="MobiDB-lite"/>
    </source>
</evidence>
<evidence type="ECO:0000256" key="9">
    <source>
        <dbReference type="ARBA" id="ARBA00023136"/>
    </source>
</evidence>
<protein>
    <recommendedName>
        <fullName evidence="14">Cadherin domain-containing protein</fullName>
    </recommendedName>
</protein>
<dbReference type="PROSITE" id="PS00232">
    <property type="entry name" value="CADHERIN_1"/>
    <property type="match status" value="1"/>
</dbReference>
<evidence type="ECO:0000256" key="11">
    <source>
        <dbReference type="PROSITE-ProRule" id="PRU00043"/>
    </source>
</evidence>
<evidence type="ECO:0000256" key="13">
    <source>
        <dbReference type="SAM" id="SignalP"/>
    </source>
</evidence>
<accession>A0A8C9XF55</accession>
<reference evidence="15" key="2">
    <citation type="submission" date="2025-09" db="UniProtKB">
        <authorList>
            <consortium name="Ensembl"/>
        </authorList>
    </citation>
    <scope>IDENTIFICATION</scope>
</reference>
<evidence type="ECO:0000256" key="3">
    <source>
        <dbReference type="ARBA" id="ARBA00022692"/>
    </source>
</evidence>
<keyword evidence="9" id="KW-0472">Membrane</keyword>
<evidence type="ECO:0000256" key="10">
    <source>
        <dbReference type="ARBA" id="ARBA00023180"/>
    </source>
</evidence>
<evidence type="ECO:0000256" key="6">
    <source>
        <dbReference type="ARBA" id="ARBA00022837"/>
    </source>
</evidence>
<keyword evidence="6 11" id="KW-0106">Calcium</keyword>
<evidence type="ECO:0000256" key="5">
    <source>
        <dbReference type="ARBA" id="ARBA00022737"/>
    </source>
</evidence>
<feature type="chain" id="PRO_5034618280" description="Cadherin domain-containing protein" evidence="13">
    <location>
        <begin position="29"/>
        <end position="249"/>
    </location>
</feature>
<dbReference type="GO" id="GO:0005509">
    <property type="term" value="F:calcium ion binding"/>
    <property type="evidence" value="ECO:0007669"/>
    <property type="project" value="UniProtKB-UniRule"/>
</dbReference>
<evidence type="ECO:0000256" key="4">
    <source>
        <dbReference type="ARBA" id="ARBA00022729"/>
    </source>
</evidence>
<evidence type="ECO:0000256" key="1">
    <source>
        <dbReference type="ARBA" id="ARBA00004251"/>
    </source>
</evidence>
<dbReference type="PRINTS" id="PR00205">
    <property type="entry name" value="CADHERIN"/>
</dbReference>
<reference evidence="15" key="1">
    <citation type="submission" date="2025-08" db="UniProtKB">
        <authorList>
            <consortium name="Ensembl"/>
        </authorList>
    </citation>
    <scope>IDENTIFICATION</scope>
</reference>
<dbReference type="AlphaFoldDB" id="A0A8C9XF55"/>
<dbReference type="SMART" id="SM00112">
    <property type="entry name" value="CA"/>
    <property type="match status" value="1"/>
</dbReference>
<dbReference type="Pfam" id="PF08266">
    <property type="entry name" value="Cadherin_2"/>
    <property type="match status" value="1"/>
</dbReference>
<keyword evidence="10" id="KW-0325">Glycoprotein</keyword>
<evidence type="ECO:0000313" key="16">
    <source>
        <dbReference type="Proteomes" id="UP000694568"/>
    </source>
</evidence>